<reference evidence="3 4" key="1">
    <citation type="submission" date="2013-09" db="EMBL/GenBank/DDBJ databases">
        <title>Whole genome shotgun sequence of Vibrio ezurae NBRC 102218.</title>
        <authorList>
            <person name="Yoshida I."/>
            <person name="Hosoyama A."/>
            <person name="Numata M."/>
            <person name="Hashimoto M."/>
            <person name="Hosoyama Y."/>
            <person name="Tsuchikane K."/>
            <person name="Noguchi M."/>
            <person name="Hirakata S."/>
            <person name="Ichikawa N."/>
            <person name="Ohji S."/>
            <person name="Yamazoe A."/>
            <person name="Fujita N."/>
        </authorList>
    </citation>
    <scope>NUCLEOTIDE SEQUENCE [LARGE SCALE GENOMIC DNA]</scope>
    <source>
        <strain evidence="3 4">NBRC 102218</strain>
    </source>
</reference>
<dbReference type="STRING" id="1219080.VEZ01S_22_00280"/>
<organism evidence="3 4">
    <name type="scientific">Vibrio ezurae NBRC 102218</name>
    <dbReference type="NCBI Taxonomy" id="1219080"/>
    <lineage>
        <taxon>Bacteria</taxon>
        <taxon>Pseudomonadati</taxon>
        <taxon>Pseudomonadota</taxon>
        <taxon>Gammaproteobacteria</taxon>
        <taxon>Vibrionales</taxon>
        <taxon>Vibrionaceae</taxon>
        <taxon>Vibrio</taxon>
    </lineage>
</organism>
<name>U3AJB7_9VIBR</name>
<feature type="region of interest" description="Disordered" evidence="2">
    <location>
        <begin position="120"/>
        <end position="154"/>
    </location>
</feature>
<evidence type="ECO:0000313" key="4">
    <source>
        <dbReference type="Proteomes" id="UP000016562"/>
    </source>
</evidence>
<dbReference type="RefSeq" id="WP_021713729.1">
    <property type="nucleotide sequence ID" value="NZ_BATM01000022.1"/>
</dbReference>
<dbReference type="GO" id="GO:0003723">
    <property type="term" value="F:RNA binding"/>
    <property type="evidence" value="ECO:0007669"/>
    <property type="project" value="UniProtKB-KW"/>
</dbReference>
<accession>U3AJB7</accession>
<dbReference type="EMBL" id="BATM01000022">
    <property type="protein sequence ID" value="GAD80021.1"/>
    <property type="molecule type" value="Genomic_DNA"/>
</dbReference>
<protein>
    <submittedName>
        <fullName evidence="3">Uncharacterized protein</fullName>
    </submittedName>
</protein>
<dbReference type="eggNOG" id="COG2501">
    <property type="taxonomic scope" value="Bacteria"/>
</dbReference>
<dbReference type="InterPro" id="IPR036986">
    <property type="entry name" value="S4_RNA-bd_sf"/>
</dbReference>
<dbReference type="Proteomes" id="UP000016562">
    <property type="component" value="Unassembled WGS sequence"/>
</dbReference>
<gene>
    <name evidence="3" type="ORF">VEZ01S_22_00280</name>
</gene>
<keyword evidence="4" id="KW-1185">Reference proteome</keyword>
<evidence type="ECO:0000313" key="3">
    <source>
        <dbReference type="EMBL" id="GAD80021.1"/>
    </source>
</evidence>
<comment type="caution">
    <text evidence="3">The sequence shown here is derived from an EMBL/GenBank/DDBJ whole genome shotgun (WGS) entry which is preliminary data.</text>
</comment>
<dbReference type="OrthoDB" id="9802835at2"/>
<evidence type="ECO:0000256" key="2">
    <source>
        <dbReference type="SAM" id="MobiDB-lite"/>
    </source>
</evidence>
<dbReference type="Pfam" id="PF13275">
    <property type="entry name" value="S4_2"/>
    <property type="match status" value="1"/>
</dbReference>
<dbReference type="Gene3D" id="3.10.290.10">
    <property type="entry name" value="RNA-binding S4 domain"/>
    <property type="match status" value="1"/>
</dbReference>
<proteinExistence type="predicted"/>
<sequence>MDHLEEEIEIEAIGVEVSTQPVELYKVLKIADAVSGGGEAKQAISQGYVAVNGEIETRKRRKLVDGDLVQFNEEFYLVIYVDPADVVESDYADDMAATDYDAGDQGYDDEPEYVEEHFAGNHSDAKVQTQVAESNEDDDSDKNAKTGRKSINFF</sequence>
<dbReference type="AlphaFoldDB" id="U3AJB7"/>
<dbReference type="CDD" id="cd00165">
    <property type="entry name" value="S4"/>
    <property type="match status" value="1"/>
</dbReference>
<evidence type="ECO:0000256" key="1">
    <source>
        <dbReference type="PROSITE-ProRule" id="PRU00182"/>
    </source>
</evidence>
<dbReference type="SUPFAM" id="SSF55174">
    <property type="entry name" value="Alpha-L RNA-binding motif"/>
    <property type="match status" value="1"/>
</dbReference>
<dbReference type="PROSITE" id="PS50889">
    <property type="entry name" value="S4"/>
    <property type="match status" value="1"/>
</dbReference>
<keyword evidence="1" id="KW-0694">RNA-binding</keyword>